<evidence type="ECO:0000256" key="2">
    <source>
        <dbReference type="SAM" id="SignalP"/>
    </source>
</evidence>
<reference evidence="4 5" key="1">
    <citation type="journal article" date="2015" name="Antonie Van Leeuwenhoek">
        <title>Streptomyces klenkii sp. nov., isolated from deep marine sediment.</title>
        <authorList>
            <person name="Veyisoglu A."/>
            <person name="Sahin N."/>
        </authorList>
    </citation>
    <scope>NUCLEOTIDE SEQUENCE [LARGE SCALE GENOMIC DNA]</scope>
    <source>
        <strain evidence="4 5">KCTC 29202</strain>
    </source>
</reference>
<dbReference type="InterPro" id="IPR013517">
    <property type="entry name" value="FG-GAP"/>
</dbReference>
<dbReference type="InterPro" id="IPR028994">
    <property type="entry name" value="Integrin_alpha_N"/>
</dbReference>
<protein>
    <submittedName>
        <fullName evidence="4">CHAP domain-containing protein</fullName>
    </submittedName>
</protein>
<dbReference type="Gene3D" id="2.60.40.10">
    <property type="entry name" value="Immunoglobulins"/>
    <property type="match status" value="1"/>
</dbReference>
<evidence type="ECO:0000259" key="3">
    <source>
        <dbReference type="Pfam" id="PF05257"/>
    </source>
</evidence>
<dbReference type="SUPFAM" id="SSF69318">
    <property type="entry name" value="Integrin alpha N-terminal domain"/>
    <property type="match status" value="1"/>
</dbReference>
<keyword evidence="1 2" id="KW-0732">Signal</keyword>
<dbReference type="PROSITE" id="PS51318">
    <property type="entry name" value="TAT"/>
    <property type="match status" value="1"/>
</dbReference>
<dbReference type="InterPro" id="IPR006311">
    <property type="entry name" value="TAT_signal"/>
</dbReference>
<sequence>MSRITRKSAATGVASLLAVAAFTGLTGAPAAHAASPQEMLASAALGELGKGPCGSGGYENGQSQSNSCDGHGGQDHAWCADFVGWVWAKANIRGTSMLTDGAASFYEYGQKYGTLSDTPHVGDAVVYNYRNGYADHVAMVTDVSDGQVTITGGNQGGYPGRVTKASTTRYAVGSAPWGQRISGYISPKFQEANPPSVSLKGLPGKTVSGVAQLSASASQGTYPVASVQYYVDGEPVSDKVTKAPYGFAFDSASVPDGKHILTVEATDTAGTTGTTRAEIITTNGESNSTYKADFNGDGKADIAVLYNYGQQSDGSNRTGLWVYYSEGKSFSNPIKVWDNVDAGSGSWNWSRSKVTAGDFDGDGKADIGILYNGGEDEKGVNHTALWTFKSNGKGFDKPVRTWESVDSGSGSWNWNRSKVTAGDFNGDGKTDVGILYNGGEDEKGVNHTALWMFAGNGKGLDKPVRTWESVDAGTGSWNWDRSKVVAGDFNGDGKADVGVLYDNGEDDKGVNHTALWTFAGNGKGFDKPSRVWESVDSGSGSWNWNRSKPVVGDFDGDGKADLSVLYNQGQTEDGRNSTAIWKFTSTGNGFSKPVKLWDNGSDSWNSEASKLVAGDYDGDGKTDLGVLYNQGRTEDGRNSTAVWKFTSTGSGFGAPAKVWDSIDSGTGSWNWKASKLG</sequence>
<name>A0A3B0BW77_9ACTN</name>
<dbReference type="GO" id="GO:0005975">
    <property type="term" value="P:carbohydrate metabolic process"/>
    <property type="evidence" value="ECO:0007669"/>
    <property type="project" value="UniProtKB-ARBA"/>
</dbReference>
<proteinExistence type="predicted"/>
<evidence type="ECO:0000313" key="4">
    <source>
        <dbReference type="EMBL" id="RKN76651.1"/>
    </source>
</evidence>
<dbReference type="EMBL" id="RBAM01000002">
    <property type="protein sequence ID" value="RKN76651.1"/>
    <property type="molecule type" value="Genomic_DNA"/>
</dbReference>
<organism evidence="4 5">
    <name type="scientific">Streptomyces klenkii</name>
    <dbReference type="NCBI Taxonomy" id="1420899"/>
    <lineage>
        <taxon>Bacteria</taxon>
        <taxon>Bacillati</taxon>
        <taxon>Actinomycetota</taxon>
        <taxon>Actinomycetes</taxon>
        <taxon>Kitasatosporales</taxon>
        <taxon>Streptomycetaceae</taxon>
        <taxon>Streptomyces</taxon>
    </lineage>
</organism>
<dbReference type="OrthoDB" id="9815928at2"/>
<accession>A0A3B0BW77</accession>
<dbReference type="Pfam" id="PF13517">
    <property type="entry name" value="FG-GAP_3"/>
    <property type="match status" value="1"/>
</dbReference>
<dbReference type="Proteomes" id="UP000270343">
    <property type="component" value="Unassembled WGS sequence"/>
</dbReference>
<comment type="caution">
    <text evidence="4">The sequence shown here is derived from an EMBL/GenBank/DDBJ whole genome shotgun (WGS) entry which is preliminary data.</text>
</comment>
<dbReference type="InterPro" id="IPR038765">
    <property type="entry name" value="Papain-like_cys_pep_sf"/>
</dbReference>
<dbReference type="SUPFAM" id="SSF54001">
    <property type="entry name" value="Cysteine proteinases"/>
    <property type="match status" value="1"/>
</dbReference>
<feature type="domain" description="Peptidase C51" evidence="3">
    <location>
        <begin position="73"/>
        <end position="154"/>
    </location>
</feature>
<dbReference type="PANTHER" id="PTHR46580">
    <property type="entry name" value="SENSOR KINASE-RELATED"/>
    <property type="match status" value="1"/>
</dbReference>
<feature type="signal peptide" evidence="2">
    <location>
        <begin position="1"/>
        <end position="33"/>
    </location>
</feature>
<dbReference type="InterPro" id="IPR007921">
    <property type="entry name" value="CHAP_dom"/>
</dbReference>
<gene>
    <name evidence="4" type="ORF">D7231_03465</name>
</gene>
<keyword evidence="5" id="KW-1185">Reference proteome</keyword>
<dbReference type="AlphaFoldDB" id="A0A3B0BW77"/>
<dbReference type="Pfam" id="PF17957">
    <property type="entry name" value="Big_7"/>
    <property type="match status" value="1"/>
</dbReference>
<dbReference type="Pfam" id="PF05257">
    <property type="entry name" value="CHAP"/>
    <property type="match status" value="1"/>
</dbReference>
<evidence type="ECO:0000256" key="1">
    <source>
        <dbReference type="ARBA" id="ARBA00022729"/>
    </source>
</evidence>
<evidence type="ECO:0000313" key="5">
    <source>
        <dbReference type="Proteomes" id="UP000270343"/>
    </source>
</evidence>
<dbReference type="Gene3D" id="2.40.128.340">
    <property type="match status" value="3"/>
</dbReference>
<dbReference type="RefSeq" id="WP_120753963.1">
    <property type="nucleotide sequence ID" value="NZ_RBAM01000002.1"/>
</dbReference>
<feature type="chain" id="PRO_5017221846" evidence="2">
    <location>
        <begin position="34"/>
        <end position="677"/>
    </location>
</feature>
<dbReference type="InterPro" id="IPR013783">
    <property type="entry name" value="Ig-like_fold"/>
</dbReference>
<dbReference type="Gene3D" id="3.90.1720.10">
    <property type="entry name" value="endopeptidase domain like (from Nostoc punctiforme)"/>
    <property type="match status" value="1"/>
</dbReference>